<gene>
    <name evidence="2" type="ORF">Tco_0951718</name>
</gene>
<reference evidence="2" key="2">
    <citation type="submission" date="2022-01" db="EMBL/GenBank/DDBJ databases">
        <authorList>
            <person name="Yamashiro T."/>
            <person name="Shiraishi A."/>
            <person name="Satake H."/>
            <person name="Nakayama K."/>
        </authorList>
    </citation>
    <scope>NUCLEOTIDE SEQUENCE</scope>
</reference>
<keyword evidence="3" id="KW-1185">Reference proteome</keyword>
<evidence type="ECO:0000313" key="2">
    <source>
        <dbReference type="EMBL" id="GJT43003.1"/>
    </source>
</evidence>
<dbReference type="Proteomes" id="UP001151760">
    <property type="component" value="Unassembled WGS sequence"/>
</dbReference>
<name>A0ABQ5DXQ6_9ASTR</name>
<feature type="non-terminal residue" evidence="2">
    <location>
        <position position="572"/>
    </location>
</feature>
<comment type="caution">
    <text evidence="2">The sequence shown here is derived from an EMBL/GenBank/DDBJ whole genome shotgun (WGS) entry which is preliminary data.</text>
</comment>
<proteinExistence type="predicted"/>
<feature type="region of interest" description="Disordered" evidence="1">
    <location>
        <begin position="525"/>
        <end position="544"/>
    </location>
</feature>
<sequence length="572" mass="61398">MEPPNLIVSCWLGCATNVVYEATGGPTRALVCDRGLVLMSLLHGKKKKLVHLTLDHLLLNSEKKIELKGKVLFEELKGKVLFEDFIHTDCVVDEGVGYNGVAGEGVGYDGDTVQAVGNDGLGDDGVAEEVVADNIIVADNSVLDVGGSRVLDVVGSSLLGLASSRLLAETGSSVQAVGGIGGYNIVLTKGERIVNFTTKTGGLGMSKMNLDSVKNWNDHFFWVDEFVVPADARFNWFSGSNIVKDRAPAPSEYDVEHINTLIAHASPFLRFPEEFLCWVGISRNYLLNKDTYPRFEYENGEGMDLNAFICTADPRKVRVVERARAENERPIVTMAKHRTVTLLPTTVARSSGELSASVEREFAGDASIGDGGDQGFDSVAGGDNVEPTVPVTEPVEAEIPRPKRSKNKIVIYDSEGLPVAPHPPKRLRPIMGIPVVPRLEGVPALPTLPFITSSVTASHLEEGGDHTDSVTGPSLRTIGPSVRFVVLSDSSHHSGAKSTDPEVNSLARSDAPIMTEATTVTIPTDVNKDKSAPHPSIFGSSSSSERTDRTLILFAGRSESGFNARSIRAEEA</sequence>
<dbReference type="EMBL" id="BQNB010015693">
    <property type="protein sequence ID" value="GJT43003.1"/>
    <property type="molecule type" value="Genomic_DNA"/>
</dbReference>
<protein>
    <submittedName>
        <fullName evidence="2">Uncharacterized protein</fullName>
    </submittedName>
</protein>
<evidence type="ECO:0000256" key="1">
    <source>
        <dbReference type="SAM" id="MobiDB-lite"/>
    </source>
</evidence>
<evidence type="ECO:0000313" key="3">
    <source>
        <dbReference type="Proteomes" id="UP001151760"/>
    </source>
</evidence>
<accession>A0ABQ5DXQ6</accession>
<reference evidence="2" key="1">
    <citation type="journal article" date="2022" name="Int. J. Mol. Sci.">
        <title>Draft Genome of Tanacetum Coccineum: Genomic Comparison of Closely Related Tanacetum-Family Plants.</title>
        <authorList>
            <person name="Yamashiro T."/>
            <person name="Shiraishi A."/>
            <person name="Nakayama K."/>
            <person name="Satake H."/>
        </authorList>
    </citation>
    <scope>NUCLEOTIDE SEQUENCE</scope>
</reference>
<organism evidence="2 3">
    <name type="scientific">Tanacetum coccineum</name>
    <dbReference type="NCBI Taxonomy" id="301880"/>
    <lineage>
        <taxon>Eukaryota</taxon>
        <taxon>Viridiplantae</taxon>
        <taxon>Streptophyta</taxon>
        <taxon>Embryophyta</taxon>
        <taxon>Tracheophyta</taxon>
        <taxon>Spermatophyta</taxon>
        <taxon>Magnoliopsida</taxon>
        <taxon>eudicotyledons</taxon>
        <taxon>Gunneridae</taxon>
        <taxon>Pentapetalae</taxon>
        <taxon>asterids</taxon>
        <taxon>campanulids</taxon>
        <taxon>Asterales</taxon>
        <taxon>Asteraceae</taxon>
        <taxon>Asteroideae</taxon>
        <taxon>Anthemideae</taxon>
        <taxon>Anthemidinae</taxon>
        <taxon>Tanacetum</taxon>
    </lineage>
</organism>